<sequence>MNIILFLIGLVFLGFGIFQFLKSKKLVSNGVTSAAKIIGIRQKESQSQDDNGFTTTSYSYAPVFEFETKNGEKYTVESKHGFANKNKFKVGESVEIIYLEEKPQDASIKKFGSLWSLPIILILVGVMLVVASFVS</sequence>
<proteinExistence type="predicted"/>
<accession>A0A0G0DF21</accession>
<evidence type="ECO:0000256" key="1">
    <source>
        <dbReference type="SAM" id="Phobius"/>
    </source>
</evidence>
<feature type="transmembrane region" description="Helical" evidence="1">
    <location>
        <begin position="114"/>
        <end position="134"/>
    </location>
</feature>
<name>A0A0G0DF21_9BACT</name>
<dbReference type="InterPro" id="IPR021994">
    <property type="entry name" value="DUF3592"/>
</dbReference>
<dbReference type="Pfam" id="PF12158">
    <property type="entry name" value="DUF3592"/>
    <property type="match status" value="1"/>
</dbReference>
<evidence type="ECO:0000313" key="4">
    <source>
        <dbReference type="Proteomes" id="UP000034140"/>
    </source>
</evidence>
<dbReference type="AlphaFoldDB" id="A0A0G0DF21"/>
<gene>
    <name evidence="3" type="ORF">UR96_C0022G0008</name>
</gene>
<keyword evidence="1" id="KW-0812">Transmembrane</keyword>
<feature type="domain" description="DUF3592" evidence="2">
    <location>
        <begin position="35"/>
        <end position="111"/>
    </location>
</feature>
<evidence type="ECO:0000313" key="3">
    <source>
        <dbReference type="EMBL" id="KKP92028.1"/>
    </source>
</evidence>
<protein>
    <recommendedName>
        <fullName evidence="2">DUF3592 domain-containing protein</fullName>
    </recommendedName>
</protein>
<organism evidence="3 4">
    <name type="scientific">candidate division WS6 bacterium GW2011_GWC1_36_11</name>
    <dbReference type="NCBI Taxonomy" id="1619090"/>
    <lineage>
        <taxon>Bacteria</taxon>
        <taxon>Candidatus Dojkabacteria</taxon>
    </lineage>
</organism>
<comment type="caution">
    <text evidence="3">The sequence shown here is derived from an EMBL/GenBank/DDBJ whole genome shotgun (WGS) entry which is preliminary data.</text>
</comment>
<dbReference type="EMBL" id="LBRE01000022">
    <property type="protein sequence ID" value="KKP92028.1"/>
    <property type="molecule type" value="Genomic_DNA"/>
</dbReference>
<keyword evidence="1" id="KW-1133">Transmembrane helix</keyword>
<evidence type="ECO:0000259" key="2">
    <source>
        <dbReference type="Pfam" id="PF12158"/>
    </source>
</evidence>
<reference evidence="3 4" key="1">
    <citation type="journal article" date="2015" name="Nature">
        <title>rRNA introns, odd ribosomes, and small enigmatic genomes across a large radiation of phyla.</title>
        <authorList>
            <person name="Brown C.T."/>
            <person name="Hug L.A."/>
            <person name="Thomas B.C."/>
            <person name="Sharon I."/>
            <person name="Castelle C.J."/>
            <person name="Singh A."/>
            <person name="Wilkins M.J."/>
            <person name="Williams K.H."/>
            <person name="Banfield J.F."/>
        </authorList>
    </citation>
    <scope>NUCLEOTIDE SEQUENCE [LARGE SCALE GENOMIC DNA]</scope>
</reference>
<dbReference type="Proteomes" id="UP000034140">
    <property type="component" value="Unassembled WGS sequence"/>
</dbReference>
<keyword evidence="1" id="KW-0472">Membrane</keyword>